<dbReference type="EMBL" id="LMVM01000040">
    <property type="protein sequence ID" value="PAV03112.1"/>
    <property type="molecule type" value="Genomic_DNA"/>
</dbReference>
<dbReference type="Pfam" id="PF12172">
    <property type="entry name" value="zf-ChsH2"/>
    <property type="match status" value="1"/>
</dbReference>
<feature type="domain" description="ChsH2 C-terminal OB-fold" evidence="1">
    <location>
        <begin position="50"/>
        <end position="111"/>
    </location>
</feature>
<evidence type="ECO:0000313" key="4">
    <source>
        <dbReference type="Proteomes" id="UP000217784"/>
    </source>
</evidence>
<reference evidence="3 4" key="1">
    <citation type="journal article" date="2017" name="BMC Genomics">
        <title>Genomic analysis of methanogenic archaea reveals a shift towards energy conservation.</title>
        <authorList>
            <person name="Gilmore S.P."/>
            <person name="Henske J.K."/>
            <person name="Sexton J.A."/>
            <person name="Solomon K.V."/>
            <person name="Seppala S."/>
            <person name="Yoo J.I."/>
            <person name="Huyett L.M."/>
            <person name="Pressman A."/>
            <person name="Cogan J.Z."/>
            <person name="Kivenson V."/>
            <person name="Peng X."/>
            <person name="Tan Y."/>
            <person name="Valentine D.L."/>
            <person name="O'Malley M.A."/>
        </authorList>
    </citation>
    <scope>NUCLEOTIDE SEQUENCE [LARGE SCALE GENOMIC DNA]</scope>
    <source>
        <strain evidence="3 4">M.o.H.</strain>
    </source>
</reference>
<dbReference type="PANTHER" id="PTHR34075">
    <property type="entry name" value="BLR3430 PROTEIN"/>
    <property type="match status" value="1"/>
</dbReference>
<evidence type="ECO:0000259" key="2">
    <source>
        <dbReference type="Pfam" id="PF12172"/>
    </source>
</evidence>
<dbReference type="Proteomes" id="UP000217784">
    <property type="component" value="Unassembled WGS sequence"/>
</dbReference>
<sequence>MKDIVRGWRHIPQRYSLIGSKCSQCGTVFFPKRVICPECRRKGELEDLKLKGEGKIHTYSVIHTPTDEFKTIAPYVVAIIELEEGAKLTSQIVDCNPEDVEIGDEVEMVFRKIKEEGDDGVISYGYKFKLKNC</sequence>
<dbReference type="AlphaFoldDB" id="A0A2A2H153"/>
<evidence type="ECO:0000313" key="3">
    <source>
        <dbReference type="EMBL" id="PAV03112.1"/>
    </source>
</evidence>
<dbReference type="InterPro" id="IPR052513">
    <property type="entry name" value="Thioester_dehydratase-like"/>
</dbReference>
<evidence type="ECO:0000259" key="1">
    <source>
        <dbReference type="Pfam" id="PF01796"/>
    </source>
</evidence>
<dbReference type="InterPro" id="IPR002878">
    <property type="entry name" value="ChsH2_C"/>
</dbReference>
<dbReference type="SUPFAM" id="SSF50249">
    <property type="entry name" value="Nucleic acid-binding proteins"/>
    <property type="match status" value="1"/>
</dbReference>
<protein>
    <submittedName>
        <fullName evidence="3">Transcriptional regulator</fullName>
    </submittedName>
</protein>
<gene>
    <name evidence="3" type="ORF">ASJ80_07530</name>
</gene>
<dbReference type="OrthoDB" id="9573at2157"/>
<feature type="domain" description="ChsH2 rubredoxin-like zinc ribbon" evidence="2">
    <location>
        <begin position="11"/>
        <end position="42"/>
    </location>
</feature>
<dbReference type="Gene3D" id="6.10.30.10">
    <property type="match status" value="1"/>
</dbReference>
<keyword evidence="4" id="KW-1185">Reference proteome</keyword>
<comment type="caution">
    <text evidence="3">The sequence shown here is derived from an EMBL/GenBank/DDBJ whole genome shotgun (WGS) entry which is preliminary data.</text>
</comment>
<organism evidence="3 4">
    <name type="scientific">Methanobacterium bryantii</name>
    <dbReference type="NCBI Taxonomy" id="2161"/>
    <lineage>
        <taxon>Archaea</taxon>
        <taxon>Methanobacteriati</taxon>
        <taxon>Methanobacteriota</taxon>
        <taxon>Methanomada group</taxon>
        <taxon>Methanobacteria</taxon>
        <taxon>Methanobacteriales</taxon>
        <taxon>Methanobacteriaceae</taxon>
        <taxon>Methanobacterium</taxon>
    </lineage>
</organism>
<dbReference type="PANTHER" id="PTHR34075:SF5">
    <property type="entry name" value="BLR3430 PROTEIN"/>
    <property type="match status" value="1"/>
</dbReference>
<name>A0A2A2H153_METBR</name>
<proteinExistence type="predicted"/>
<dbReference type="Pfam" id="PF01796">
    <property type="entry name" value="OB_ChsH2_C"/>
    <property type="match status" value="1"/>
</dbReference>
<dbReference type="InterPro" id="IPR022002">
    <property type="entry name" value="ChsH2_Znr"/>
</dbReference>
<accession>A0A2A2H153</accession>
<dbReference type="RefSeq" id="WP_069583812.1">
    <property type="nucleotide sequence ID" value="NZ_LMVM01000040.1"/>
</dbReference>
<dbReference type="InterPro" id="IPR012340">
    <property type="entry name" value="NA-bd_OB-fold"/>
</dbReference>